<keyword evidence="4" id="KW-1185">Reference proteome</keyword>
<evidence type="ECO:0000256" key="2">
    <source>
        <dbReference type="SAM" id="SignalP"/>
    </source>
</evidence>
<dbReference type="RefSeq" id="WP_145282898.1">
    <property type="nucleotide sequence ID" value="NZ_CP036291.1"/>
</dbReference>
<accession>A0A518D9P8</accession>
<dbReference type="Proteomes" id="UP000317429">
    <property type="component" value="Chromosome"/>
</dbReference>
<dbReference type="KEGG" id="pnd:Pla175_15870"/>
<dbReference type="EMBL" id="CP036291">
    <property type="protein sequence ID" value="QDU88215.1"/>
    <property type="molecule type" value="Genomic_DNA"/>
</dbReference>
<proteinExistence type="predicted"/>
<evidence type="ECO:0000256" key="1">
    <source>
        <dbReference type="SAM" id="Phobius"/>
    </source>
</evidence>
<gene>
    <name evidence="3" type="ORF">Pla175_15870</name>
</gene>
<dbReference type="OrthoDB" id="239825at2"/>
<organism evidence="3 4">
    <name type="scientific">Pirellulimonas nuda</name>
    <dbReference type="NCBI Taxonomy" id="2528009"/>
    <lineage>
        <taxon>Bacteria</taxon>
        <taxon>Pseudomonadati</taxon>
        <taxon>Planctomycetota</taxon>
        <taxon>Planctomycetia</taxon>
        <taxon>Pirellulales</taxon>
        <taxon>Lacipirellulaceae</taxon>
        <taxon>Pirellulimonas</taxon>
    </lineage>
</organism>
<feature type="chain" id="PRO_5022013155" evidence="2">
    <location>
        <begin position="23"/>
        <end position="469"/>
    </location>
</feature>
<keyword evidence="1" id="KW-0472">Membrane</keyword>
<evidence type="ECO:0000313" key="3">
    <source>
        <dbReference type="EMBL" id="QDU88215.1"/>
    </source>
</evidence>
<sequence precursor="true">MKPRPVLCLLVILACAASGASAASPDGAAKLSEILGLADWSPERLGRLPPADRWDAADVEEAVRFGQRLARIDEALLRSAARDEPAAKLAPGDACVVSGIIVEIEVRRLEEDAARRLAAEQLSIVRIDSAGAEWVAIVLGALPACLPSAGIGAQVQVVGVVVGNPESPPGMVVAPGLRWTPAEPNYRDVNLGEAILGAAGYDVAVLHALADARPIRGPERAPFFDLLAFARDQSTQSLREQALANLPQIAAVWQNELEQTPAAERQRRLMAERASEAAQAGRFSVAPLFLDSAQQRGELVTLDGVARRAVRIEAGVDAEGRPSDVPKRWGLDHYYEIDLFTEDSENLPIVVCVASLPDGFAVGDDISQPARVAGFFFKRWLYQSRRPADPRQSKLGLLHDPLQAAPLLIGPPPIMLQEAASKPSGVLQLAAGGGFVLVLAAVWCYLWNASRTPPRAAAMGRRGRQNPGP</sequence>
<keyword evidence="1" id="KW-1133">Transmembrane helix</keyword>
<reference evidence="3 4" key="1">
    <citation type="submission" date="2019-02" db="EMBL/GenBank/DDBJ databases">
        <title>Deep-cultivation of Planctomycetes and their phenomic and genomic characterization uncovers novel biology.</title>
        <authorList>
            <person name="Wiegand S."/>
            <person name="Jogler M."/>
            <person name="Boedeker C."/>
            <person name="Pinto D."/>
            <person name="Vollmers J."/>
            <person name="Rivas-Marin E."/>
            <person name="Kohn T."/>
            <person name="Peeters S.H."/>
            <person name="Heuer A."/>
            <person name="Rast P."/>
            <person name="Oberbeckmann S."/>
            <person name="Bunk B."/>
            <person name="Jeske O."/>
            <person name="Meyerdierks A."/>
            <person name="Storesund J.E."/>
            <person name="Kallscheuer N."/>
            <person name="Luecker S."/>
            <person name="Lage O.M."/>
            <person name="Pohl T."/>
            <person name="Merkel B.J."/>
            <person name="Hornburger P."/>
            <person name="Mueller R.-W."/>
            <person name="Bruemmer F."/>
            <person name="Labrenz M."/>
            <person name="Spormann A.M."/>
            <person name="Op den Camp H."/>
            <person name="Overmann J."/>
            <person name="Amann R."/>
            <person name="Jetten M.S.M."/>
            <person name="Mascher T."/>
            <person name="Medema M.H."/>
            <person name="Devos D.P."/>
            <person name="Kaster A.-K."/>
            <person name="Ovreas L."/>
            <person name="Rohde M."/>
            <person name="Galperin M.Y."/>
            <person name="Jogler C."/>
        </authorList>
    </citation>
    <scope>NUCLEOTIDE SEQUENCE [LARGE SCALE GENOMIC DNA]</scope>
    <source>
        <strain evidence="3 4">Pla175</strain>
    </source>
</reference>
<dbReference type="PROSITE" id="PS51257">
    <property type="entry name" value="PROKAR_LIPOPROTEIN"/>
    <property type="match status" value="1"/>
</dbReference>
<feature type="signal peptide" evidence="2">
    <location>
        <begin position="1"/>
        <end position="22"/>
    </location>
</feature>
<feature type="transmembrane region" description="Helical" evidence="1">
    <location>
        <begin position="425"/>
        <end position="446"/>
    </location>
</feature>
<keyword evidence="1" id="KW-0812">Transmembrane</keyword>
<protein>
    <submittedName>
        <fullName evidence="3">Uncharacterized protein</fullName>
    </submittedName>
</protein>
<name>A0A518D9P8_9BACT</name>
<evidence type="ECO:0000313" key="4">
    <source>
        <dbReference type="Proteomes" id="UP000317429"/>
    </source>
</evidence>
<dbReference type="AlphaFoldDB" id="A0A518D9P8"/>
<keyword evidence="2" id="KW-0732">Signal</keyword>